<keyword evidence="3" id="KW-1185">Reference proteome</keyword>
<dbReference type="PROSITE" id="PS50995">
    <property type="entry name" value="HTH_MARR_2"/>
    <property type="match status" value="1"/>
</dbReference>
<dbReference type="GO" id="GO:0006950">
    <property type="term" value="P:response to stress"/>
    <property type="evidence" value="ECO:0007669"/>
    <property type="project" value="TreeGrafter"/>
</dbReference>
<dbReference type="Gene3D" id="1.10.10.10">
    <property type="entry name" value="Winged helix-like DNA-binding domain superfamily/Winged helix DNA-binding domain"/>
    <property type="match status" value="1"/>
</dbReference>
<dbReference type="InterPro" id="IPR036388">
    <property type="entry name" value="WH-like_DNA-bd_sf"/>
</dbReference>
<dbReference type="GO" id="GO:0003700">
    <property type="term" value="F:DNA-binding transcription factor activity"/>
    <property type="evidence" value="ECO:0007669"/>
    <property type="project" value="InterPro"/>
</dbReference>
<dbReference type="PANTHER" id="PTHR33164:SF99">
    <property type="entry name" value="MARR FAMILY REGULATORY PROTEIN"/>
    <property type="match status" value="1"/>
</dbReference>
<dbReference type="SUPFAM" id="SSF46785">
    <property type="entry name" value="Winged helix' DNA-binding domain"/>
    <property type="match status" value="1"/>
</dbReference>
<evidence type="ECO:0000313" key="3">
    <source>
        <dbReference type="Proteomes" id="UP000654947"/>
    </source>
</evidence>
<dbReference type="InterPro" id="IPR039422">
    <property type="entry name" value="MarR/SlyA-like"/>
</dbReference>
<gene>
    <name evidence="2" type="ORF">GCM10007147_20640</name>
</gene>
<accession>A0A918XCN7</accession>
<reference evidence="2 3" key="1">
    <citation type="journal article" date="2014" name="Int. J. Syst. Evol. Microbiol.">
        <title>Complete genome sequence of Corynebacterium casei LMG S-19264T (=DSM 44701T), isolated from a smear-ripened cheese.</title>
        <authorList>
            <consortium name="US DOE Joint Genome Institute (JGI-PGF)"/>
            <person name="Walter F."/>
            <person name="Albersmeier A."/>
            <person name="Kalinowski J."/>
            <person name="Ruckert C."/>
        </authorList>
    </citation>
    <scope>NUCLEOTIDE SEQUENCE [LARGE SCALE GENOMIC DNA]</scope>
    <source>
        <strain evidence="2 3">KCTC 19473</strain>
    </source>
</reference>
<evidence type="ECO:0000313" key="2">
    <source>
        <dbReference type="EMBL" id="GHD24515.1"/>
    </source>
</evidence>
<dbReference type="InterPro" id="IPR000835">
    <property type="entry name" value="HTH_MarR-typ"/>
</dbReference>
<dbReference type="RefSeq" id="WP_017577404.1">
    <property type="nucleotide sequence ID" value="NZ_BMXL01000008.1"/>
</dbReference>
<evidence type="ECO:0000259" key="1">
    <source>
        <dbReference type="PROSITE" id="PS50995"/>
    </source>
</evidence>
<dbReference type="PRINTS" id="PR00598">
    <property type="entry name" value="HTHMARR"/>
</dbReference>
<dbReference type="PANTHER" id="PTHR33164">
    <property type="entry name" value="TRANSCRIPTIONAL REGULATOR, MARR FAMILY"/>
    <property type="match status" value="1"/>
</dbReference>
<dbReference type="Proteomes" id="UP000654947">
    <property type="component" value="Unassembled WGS sequence"/>
</dbReference>
<dbReference type="EMBL" id="BMXL01000008">
    <property type="protein sequence ID" value="GHD24515.1"/>
    <property type="molecule type" value="Genomic_DNA"/>
</dbReference>
<feature type="domain" description="HTH marR-type" evidence="1">
    <location>
        <begin position="1"/>
        <end position="147"/>
    </location>
</feature>
<comment type="caution">
    <text evidence="2">The sequence shown here is derived from an EMBL/GenBank/DDBJ whole genome shotgun (WGS) entry which is preliminary data.</text>
</comment>
<proteinExistence type="predicted"/>
<sequence length="160" mass="17938">MSDTRWLDEGEQWTWRNFLTASHLLEAQLDRQLRRDSGISHSAYSTLAALSEAPERAMTMSALAAYLRASQSRMSHSVSGLEREGLVRRFKRRGDRRTTVVEITDHGFGVLGAAAPGHVEEVRRVLFDALTPEQVSQLDGISAALLDALDPEETEPRYTR</sequence>
<protein>
    <submittedName>
        <fullName evidence="2">MarR family transcriptional regulator</fullName>
    </submittedName>
</protein>
<dbReference type="AlphaFoldDB" id="A0A918XCN7"/>
<dbReference type="InterPro" id="IPR036390">
    <property type="entry name" value="WH_DNA-bd_sf"/>
</dbReference>
<dbReference type="SMART" id="SM00347">
    <property type="entry name" value="HTH_MARR"/>
    <property type="match status" value="1"/>
</dbReference>
<dbReference type="Pfam" id="PF12802">
    <property type="entry name" value="MarR_2"/>
    <property type="match status" value="1"/>
</dbReference>
<organism evidence="2 3">
    <name type="scientific">Nocardiopsis kunsanensis</name>
    <dbReference type="NCBI Taxonomy" id="141693"/>
    <lineage>
        <taxon>Bacteria</taxon>
        <taxon>Bacillati</taxon>
        <taxon>Actinomycetota</taxon>
        <taxon>Actinomycetes</taxon>
        <taxon>Streptosporangiales</taxon>
        <taxon>Nocardiopsidaceae</taxon>
        <taxon>Nocardiopsis</taxon>
    </lineage>
</organism>
<name>A0A918XCN7_9ACTN</name>